<dbReference type="GO" id="GO:0019252">
    <property type="term" value="P:starch biosynthetic process"/>
    <property type="evidence" value="ECO:0007669"/>
    <property type="project" value="UniProtKB-UniPathway"/>
</dbReference>
<dbReference type="Proteomes" id="UP000007264">
    <property type="component" value="Unassembled WGS sequence"/>
</dbReference>
<comment type="caution">
    <text evidence="10">The sequence shown here is derived from an EMBL/GenBank/DDBJ whole genome shotgun (WGS) entry which is preliminary data.</text>
</comment>
<feature type="compositionally biased region" description="Polar residues" evidence="8">
    <location>
        <begin position="315"/>
        <end position="325"/>
    </location>
</feature>
<feature type="domain" description="Carbohydrate binding module family 25" evidence="9">
    <location>
        <begin position="755"/>
        <end position="845"/>
    </location>
</feature>
<comment type="pathway">
    <text evidence="2">Glycan biosynthesis; starch biosynthesis.</text>
</comment>
<evidence type="ECO:0000256" key="4">
    <source>
        <dbReference type="ARBA" id="ARBA00012588"/>
    </source>
</evidence>
<keyword evidence="6" id="KW-0808">Transferase</keyword>
<dbReference type="RefSeq" id="XP_005647653.1">
    <property type="nucleotide sequence ID" value="XM_005647596.1"/>
</dbReference>
<dbReference type="EMBL" id="AGSI01000008">
    <property type="protein sequence ID" value="EIE23109.1"/>
    <property type="molecule type" value="Genomic_DNA"/>
</dbReference>
<evidence type="ECO:0000313" key="10">
    <source>
        <dbReference type="EMBL" id="EIE23109.1"/>
    </source>
</evidence>
<feature type="region of interest" description="Disordered" evidence="8">
    <location>
        <begin position="227"/>
        <end position="328"/>
    </location>
</feature>
<keyword evidence="5" id="KW-0328">Glycosyltransferase</keyword>
<feature type="compositionally biased region" description="Basic and acidic residues" evidence="8">
    <location>
        <begin position="293"/>
        <end position="304"/>
    </location>
</feature>
<dbReference type="OrthoDB" id="2018403at2759"/>
<accession>I0YXJ0</accession>
<dbReference type="CDD" id="cd03791">
    <property type="entry name" value="GT5_Glycogen_synthase_DULL1-like"/>
    <property type="match status" value="1"/>
</dbReference>
<reference evidence="10 11" key="1">
    <citation type="journal article" date="2012" name="Genome Biol.">
        <title>The genome of the polar eukaryotic microalga coccomyxa subellipsoidea reveals traits of cold adaptation.</title>
        <authorList>
            <person name="Blanc G."/>
            <person name="Agarkova I."/>
            <person name="Grimwood J."/>
            <person name="Kuo A."/>
            <person name="Brueggeman A."/>
            <person name="Dunigan D."/>
            <person name="Gurnon J."/>
            <person name="Ladunga I."/>
            <person name="Lindquist E."/>
            <person name="Lucas S."/>
            <person name="Pangilinan J."/>
            <person name="Proschold T."/>
            <person name="Salamov A."/>
            <person name="Schmutz J."/>
            <person name="Weeks D."/>
            <person name="Yamada T."/>
            <person name="Claverie J.M."/>
            <person name="Grigoriev I."/>
            <person name="Van Etten J."/>
            <person name="Lomsadze A."/>
            <person name="Borodovsky M."/>
        </authorList>
    </citation>
    <scope>NUCLEOTIDE SEQUENCE [LARGE SCALE GENOMIC DNA]</scope>
    <source>
        <strain evidence="10 11">C-169</strain>
    </source>
</reference>
<dbReference type="GO" id="GO:0009011">
    <property type="term" value="F:alpha-1,4-glucan glucosyltransferase (ADP-glucose donor) activity"/>
    <property type="evidence" value="ECO:0007669"/>
    <property type="project" value="UniProtKB-EC"/>
</dbReference>
<feature type="compositionally biased region" description="Low complexity" evidence="8">
    <location>
        <begin position="171"/>
        <end position="188"/>
    </location>
</feature>
<keyword evidence="7" id="KW-0750">Starch biosynthesis</keyword>
<evidence type="ECO:0000256" key="3">
    <source>
        <dbReference type="ARBA" id="ARBA00010281"/>
    </source>
</evidence>
<dbReference type="Pfam" id="PF16760">
    <property type="entry name" value="CBM53"/>
    <property type="match status" value="1"/>
</dbReference>
<dbReference type="GO" id="GO:0004373">
    <property type="term" value="F:alpha-1,4-glucan glucosyltransferase (UDP-glucose donor) activity"/>
    <property type="evidence" value="ECO:0007669"/>
    <property type="project" value="InterPro"/>
</dbReference>
<proteinExistence type="inferred from homology"/>
<dbReference type="KEGG" id="csl:COCSUDRAFT_66167"/>
<evidence type="ECO:0000256" key="7">
    <source>
        <dbReference type="ARBA" id="ARBA00022922"/>
    </source>
</evidence>
<organism evidence="10 11">
    <name type="scientific">Coccomyxa subellipsoidea (strain C-169)</name>
    <name type="common">Green microalga</name>
    <dbReference type="NCBI Taxonomy" id="574566"/>
    <lineage>
        <taxon>Eukaryota</taxon>
        <taxon>Viridiplantae</taxon>
        <taxon>Chlorophyta</taxon>
        <taxon>core chlorophytes</taxon>
        <taxon>Trebouxiophyceae</taxon>
        <taxon>Trebouxiophyceae incertae sedis</taxon>
        <taxon>Coccomyxaceae</taxon>
        <taxon>Coccomyxa</taxon>
        <taxon>Coccomyxa subellipsoidea</taxon>
    </lineage>
</organism>
<evidence type="ECO:0000256" key="8">
    <source>
        <dbReference type="SAM" id="MobiDB-lite"/>
    </source>
</evidence>
<evidence type="ECO:0000256" key="2">
    <source>
        <dbReference type="ARBA" id="ARBA00004727"/>
    </source>
</evidence>
<name>I0YXJ0_COCSC</name>
<protein>
    <recommendedName>
        <fullName evidence="4">starch synthase</fullName>
        <ecNumber evidence="4">2.4.1.21</ecNumber>
    </recommendedName>
</protein>
<evidence type="ECO:0000313" key="11">
    <source>
        <dbReference type="Proteomes" id="UP000007264"/>
    </source>
</evidence>
<dbReference type="PANTHER" id="PTHR46083">
    <property type="match status" value="1"/>
</dbReference>
<dbReference type="Pfam" id="PF00534">
    <property type="entry name" value="Glycos_transf_1"/>
    <property type="match status" value="1"/>
</dbReference>
<feature type="region of interest" description="Disordered" evidence="8">
    <location>
        <begin position="127"/>
        <end position="198"/>
    </location>
</feature>
<dbReference type="InterPro" id="IPR001296">
    <property type="entry name" value="Glyco_trans_1"/>
</dbReference>
<dbReference type="SMART" id="SM01066">
    <property type="entry name" value="CBM_25"/>
    <property type="match status" value="1"/>
</dbReference>
<dbReference type="STRING" id="574566.I0YXJ0"/>
<comment type="similarity">
    <text evidence="3">Belongs to the glycosyltransferase 1 family. Bacterial/plant glycogen synthase subfamily.</text>
</comment>
<dbReference type="PANTHER" id="PTHR46083:SF5">
    <property type="entry name" value="STARCH SYNTHASE 3, CHLOROPLASTIC_AMYLOPLASTIC"/>
    <property type="match status" value="1"/>
</dbReference>
<feature type="region of interest" description="Disordered" evidence="8">
    <location>
        <begin position="367"/>
        <end position="392"/>
    </location>
</feature>
<dbReference type="EC" id="2.4.1.21" evidence="4"/>
<dbReference type="InterPro" id="IPR013783">
    <property type="entry name" value="Ig-like_fold"/>
</dbReference>
<dbReference type="InterPro" id="IPR005085">
    <property type="entry name" value="CBM25"/>
</dbReference>
<dbReference type="eggNOG" id="ENOG502QQTU">
    <property type="taxonomic scope" value="Eukaryota"/>
</dbReference>
<feature type="compositionally biased region" description="Polar residues" evidence="8">
    <location>
        <begin position="227"/>
        <end position="239"/>
    </location>
</feature>
<evidence type="ECO:0000256" key="6">
    <source>
        <dbReference type="ARBA" id="ARBA00022679"/>
    </source>
</evidence>
<dbReference type="InterPro" id="IPR011835">
    <property type="entry name" value="GS/SS"/>
</dbReference>
<dbReference type="GO" id="GO:2001070">
    <property type="term" value="F:starch binding"/>
    <property type="evidence" value="ECO:0007669"/>
    <property type="project" value="InterPro"/>
</dbReference>
<dbReference type="GeneID" id="17041097"/>
<dbReference type="Gene3D" id="2.60.40.10">
    <property type="entry name" value="Immunoglobulins"/>
    <property type="match status" value="2"/>
</dbReference>
<comment type="catalytic activity">
    <reaction evidence="1">
        <text>[(1-&gt;4)-alpha-D-glucosyl](n) + ADP-alpha-D-glucose = [(1-&gt;4)-alpha-D-glucosyl](n+1) + ADP + H(+)</text>
        <dbReference type="Rhea" id="RHEA:18189"/>
        <dbReference type="Rhea" id="RHEA-COMP:9584"/>
        <dbReference type="Rhea" id="RHEA-COMP:9587"/>
        <dbReference type="ChEBI" id="CHEBI:15378"/>
        <dbReference type="ChEBI" id="CHEBI:15444"/>
        <dbReference type="ChEBI" id="CHEBI:57498"/>
        <dbReference type="ChEBI" id="CHEBI:456216"/>
        <dbReference type="EC" id="2.4.1.21"/>
    </reaction>
</comment>
<dbReference type="UniPathway" id="UPA00152"/>
<feature type="region of interest" description="Disordered" evidence="8">
    <location>
        <begin position="533"/>
        <end position="562"/>
    </location>
</feature>
<sequence>MLNLHVASPHGLRDIRLVSCKGRREKLIRAIAHRSPLGRRSKICLKASAPGGSSGVQPEDDELAKLRYENEELRAAVARVLSQLSPEVQDKFNEQHSSLRVSAAAIGEELPAISSVGVLEEAPLATEAQEGVAGPASENIGEESPAEEASPLDVLESAAEEPTGAKEADEPVAPVEEASEAGEVAAPEKGWKLTPEGDAAILQGEDETITFSFGSLVDKLKRKLTASASPFSGRKTSNAGLAAAPPPAPMPKTGLSAPSKGPSVQRMQAMSDERAESEGARGGSAKAATVVVEHPKSSQEDIIARDTGAGAETEPLQTSHQTTAGGNIEMDEDMAKEARQYGGGQDNDPLQPPRSAENAAGLLEAAAASGRKELAQEKEQAEAGTSSRPADVHASAAKLVKGKEHWLYFVYPERPVAGADVAVYFNNNVSDILRERPRRQIHVKFNNWELEGKNGCWFDLEQTDAPHDFGADWWRVIVKVPEDAFEMNYIFTDGEGATDNNMGQNYLTMLDSVMTPELWAERAMDRLVAAEKKRKEEEAASREAAEKERREREEADDRTAAKQRAADLCDSVAYHRQGAVTQLERSPGQVTWCTVPEGLVPGKRAKLLYNASAGPLAFMTPLPSAPCVEIIMEKATGVSEEGDWWAAEFDVFPDAAVINFVVKYYEHFDNNEGQDFKALVELDAGGGSLNDFQERKFDEIYHNLRQQRKELEDEWVRRETKRTEIRSIAKAKAMAVLRRQMKHVLFTEPAEIQAGQDVTIYYNPQDTPLSGCAEVYLSGGWNRWSHLKKFGPLKMTVPDGEGQHFSATVAVPKNAHSIDFVLSNVPEGEGIYDNRGGLDYHLPVEGSELTPPGLHVVHVAVEMAPICKVGGLGDVVTALGRAVQELGHQVEVILPRYDFFLQSPLLGATQFETEFDWGGTHIWVSTCVVQGLRCFFIEPANGFFAVNSAALEFLLQTGRQPDILHCHDWSTAGTAQAYWDSYNQFGLWRPKVVFTIHNAEYGLDRIGSAAYYSQRFTTVSPTYAFEIGGIPAIAAHAAKFMGIRNGIDVDIWDPENDELLPRAYNAESVVEGKAAARETLRYRLGLTGWGDKPMVGVVTRLTEQKGLHLIKHCAWRTLERGGQFVLLGSAPDPKIQAQFNALAASLGGENAHFAFSYDESLSHLIYAACDIIAVPSMFEPCGLTQLIAMRYGSVPVVRSTGGLRDTVFDVDVDKARAAWELEGSSDWERDALDSTNGFAFEGTDGGALDYALNRALDAYYKDRAWFYGLAARIMRQDWSWNRPALDYIELYYQAMK</sequence>
<gene>
    <name evidence="10" type="ORF">COCSUDRAFT_66167</name>
</gene>
<dbReference type="Gene3D" id="3.40.50.2000">
    <property type="entry name" value="Glycogen Phosphorylase B"/>
    <property type="match status" value="3"/>
</dbReference>
<evidence type="ECO:0000256" key="5">
    <source>
        <dbReference type="ARBA" id="ARBA00022676"/>
    </source>
</evidence>
<evidence type="ECO:0000256" key="1">
    <source>
        <dbReference type="ARBA" id="ARBA00001478"/>
    </source>
</evidence>
<dbReference type="HAMAP" id="MF_00484">
    <property type="entry name" value="Glycogen_synth"/>
    <property type="match status" value="1"/>
</dbReference>
<dbReference type="SUPFAM" id="SSF53756">
    <property type="entry name" value="UDP-Glycosyltransferase/glycogen phosphorylase"/>
    <property type="match status" value="1"/>
</dbReference>
<dbReference type="InterPro" id="IPR013534">
    <property type="entry name" value="Starch_synth_cat_dom"/>
</dbReference>
<feature type="compositionally biased region" description="Basic and acidic residues" evidence="8">
    <location>
        <begin position="370"/>
        <end position="381"/>
    </location>
</feature>
<keyword evidence="11" id="KW-1185">Reference proteome</keyword>
<evidence type="ECO:0000259" key="9">
    <source>
        <dbReference type="SMART" id="SM01066"/>
    </source>
</evidence>
<dbReference type="Pfam" id="PF08323">
    <property type="entry name" value="Glyco_transf_5"/>
    <property type="match status" value="1"/>
</dbReference>